<evidence type="ECO:0000313" key="7">
    <source>
        <dbReference type="EMBL" id="CAG8481029.1"/>
    </source>
</evidence>
<dbReference type="GO" id="GO:0003723">
    <property type="term" value="F:RNA binding"/>
    <property type="evidence" value="ECO:0007669"/>
    <property type="project" value="TreeGrafter"/>
</dbReference>
<evidence type="ECO:0000313" key="8">
    <source>
        <dbReference type="Proteomes" id="UP000789572"/>
    </source>
</evidence>
<dbReference type="OrthoDB" id="511287at2759"/>
<evidence type="ECO:0000256" key="2">
    <source>
        <dbReference type="ARBA" id="ARBA00005726"/>
    </source>
</evidence>
<gene>
    <name evidence="7" type="ORF">POCULU_LOCUS1549</name>
</gene>
<evidence type="ECO:0000256" key="5">
    <source>
        <dbReference type="ARBA" id="ARBA00023163"/>
    </source>
</evidence>
<comment type="similarity">
    <text evidence="2">Belongs to the NELF-D family.</text>
</comment>
<organism evidence="7 8">
    <name type="scientific">Paraglomus occultum</name>
    <dbReference type="NCBI Taxonomy" id="144539"/>
    <lineage>
        <taxon>Eukaryota</taxon>
        <taxon>Fungi</taxon>
        <taxon>Fungi incertae sedis</taxon>
        <taxon>Mucoromycota</taxon>
        <taxon>Glomeromycotina</taxon>
        <taxon>Glomeromycetes</taxon>
        <taxon>Paraglomerales</taxon>
        <taxon>Paraglomeraceae</taxon>
        <taxon>Paraglomus</taxon>
    </lineage>
</organism>
<comment type="caution">
    <text evidence="7">The sequence shown here is derived from an EMBL/GenBank/DDBJ whole genome shotgun (WGS) entry which is preliminary data.</text>
</comment>
<dbReference type="GO" id="GO:0034244">
    <property type="term" value="P:negative regulation of transcription elongation by RNA polymerase II"/>
    <property type="evidence" value="ECO:0007669"/>
    <property type="project" value="TreeGrafter"/>
</dbReference>
<dbReference type="GO" id="GO:0032021">
    <property type="term" value="C:NELF complex"/>
    <property type="evidence" value="ECO:0007669"/>
    <property type="project" value="TreeGrafter"/>
</dbReference>
<dbReference type="PANTHER" id="PTHR12144:SF0">
    <property type="entry name" value="NEGATIVE ELONGATION FACTOR C_D"/>
    <property type="match status" value="1"/>
</dbReference>
<keyword evidence="8" id="KW-1185">Reference proteome</keyword>
<dbReference type="InterPro" id="IPR006942">
    <property type="entry name" value="TH1"/>
</dbReference>
<proteinExistence type="inferred from homology"/>
<accession>A0A9N8Z8J2</accession>
<dbReference type="AlphaFoldDB" id="A0A9N8Z8J2"/>
<name>A0A9N8Z8J2_9GLOM</name>
<dbReference type="EMBL" id="CAJVPJ010000119">
    <property type="protein sequence ID" value="CAG8481029.1"/>
    <property type="molecule type" value="Genomic_DNA"/>
</dbReference>
<dbReference type="Pfam" id="PF04858">
    <property type="entry name" value="TH1"/>
    <property type="match status" value="1"/>
</dbReference>
<evidence type="ECO:0000256" key="6">
    <source>
        <dbReference type="ARBA" id="ARBA00023242"/>
    </source>
</evidence>
<evidence type="ECO:0000256" key="4">
    <source>
        <dbReference type="ARBA" id="ARBA00023015"/>
    </source>
</evidence>
<evidence type="ECO:0000256" key="1">
    <source>
        <dbReference type="ARBA" id="ARBA00004123"/>
    </source>
</evidence>
<keyword evidence="6" id="KW-0539">Nucleus</keyword>
<evidence type="ECO:0000256" key="3">
    <source>
        <dbReference type="ARBA" id="ARBA00022491"/>
    </source>
</evidence>
<keyword evidence="5" id="KW-0804">Transcription</keyword>
<keyword evidence="3" id="KW-0678">Repressor</keyword>
<keyword evidence="4" id="KW-0805">Transcription regulation</keyword>
<dbReference type="PANTHER" id="PTHR12144">
    <property type="entry name" value="NEGATIVE ELONGATION FACTOR D"/>
    <property type="match status" value="1"/>
</dbReference>
<sequence>MDGPEDKLEDCVRYLNREDSVLERNAAHVATEFLNNKGQPLKLVEFLCDNYSGVPEQLRFCQEVLDEFGSTETETFIQDALKDMVLANYDTNAITTCMAKSPQALDEVANLINNAYWRSVIYQLSEKYPGDAFLNSLILRIAESGYTDEIKHLRAATSNLRVFSDVLIDQIFTLIDKDGESFEQALRNFAPTVAVEPHTYFLTQTNIKLLSDTPGGYAFRVVSKELENAANSHISPDLVRNIRNLLMDTPVTVVNALRSTQPQPGEVASLWKACKEAKPLNPIFLRDPDLLDYLLKNTFVPTANQEKRPELKAKYMYVLAYAASAFKKQDGEIDISKVEETFEVIKSLQEIVSRKNATGTELDNVLNDIWMNNQKFIDTPMASMALIHWIRYLLRETSFYEKHYKQNVVPVPHYLLEEIAERQEFQRRHVFTVYVELFEGSLTLTRDAISALRTELMDRMLYLVKLKFAIPVLRYVEENAKQIKEKLSLYFVEKTLEMIKPPYSVQFYEIMIRIVQPLAKQLDSQQKSRSLIKQFLNDCPEGLTTKEGVEAMRAEVDEMDED</sequence>
<reference evidence="7" key="1">
    <citation type="submission" date="2021-06" db="EMBL/GenBank/DDBJ databases">
        <authorList>
            <person name="Kallberg Y."/>
            <person name="Tangrot J."/>
            <person name="Rosling A."/>
        </authorList>
    </citation>
    <scope>NUCLEOTIDE SEQUENCE</scope>
    <source>
        <strain evidence="7">IA702</strain>
    </source>
</reference>
<dbReference type="Proteomes" id="UP000789572">
    <property type="component" value="Unassembled WGS sequence"/>
</dbReference>
<comment type="subcellular location">
    <subcellularLocation>
        <location evidence="1">Nucleus</location>
    </subcellularLocation>
</comment>
<protein>
    <submittedName>
        <fullName evidence="7">7602_t:CDS:1</fullName>
    </submittedName>
</protein>